<evidence type="ECO:0000256" key="2">
    <source>
        <dbReference type="ARBA" id="ARBA00022989"/>
    </source>
</evidence>
<dbReference type="RefSeq" id="WP_087273125.1">
    <property type="nucleotide sequence ID" value="NZ_JBJGBV010000002.1"/>
</dbReference>
<keyword evidence="2 5" id="KW-1133">Transmembrane helix</keyword>
<evidence type="ECO:0000256" key="3">
    <source>
        <dbReference type="ARBA" id="ARBA00023136"/>
    </source>
</evidence>
<organism evidence="7 8">
    <name type="scientific">Pseudomonas caspiana</name>
    <dbReference type="NCBI Taxonomy" id="1451454"/>
    <lineage>
        <taxon>Bacteria</taxon>
        <taxon>Pseudomonadati</taxon>
        <taxon>Pseudomonadota</taxon>
        <taxon>Gammaproteobacteria</taxon>
        <taxon>Pseudomonadales</taxon>
        <taxon>Pseudomonadaceae</taxon>
        <taxon>Pseudomonas</taxon>
    </lineage>
</organism>
<name>A0A1Y3P457_9PSED</name>
<feature type="transmembrane region" description="Helical" evidence="5">
    <location>
        <begin position="325"/>
        <end position="348"/>
    </location>
</feature>
<feature type="transmembrane region" description="Helical" evidence="5">
    <location>
        <begin position="160"/>
        <end position="182"/>
    </location>
</feature>
<dbReference type="GO" id="GO:0005886">
    <property type="term" value="C:plasma membrane"/>
    <property type="evidence" value="ECO:0007669"/>
    <property type="project" value="TreeGrafter"/>
</dbReference>
<feature type="transmembrane region" description="Helical" evidence="5">
    <location>
        <begin position="131"/>
        <end position="154"/>
    </location>
</feature>
<keyword evidence="1 5" id="KW-0812">Transmembrane</keyword>
<dbReference type="CDD" id="cd17477">
    <property type="entry name" value="MFS_YcaD_like"/>
    <property type="match status" value="1"/>
</dbReference>
<feature type="domain" description="Major facilitator superfamily (MFS) profile" evidence="6">
    <location>
        <begin position="1"/>
        <end position="376"/>
    </location>
</feature>
<accession>A0A1Y3P457</accession>
<dbReference type="FunFam" id="1.20.1250.20:FF:000327">
    <property type="entry name" value="Transporter, MFS superfamily"/>
    <property type="match status" value="1"/>
</dbReference>
<feature type="transmembrane region" description="Helical" evidence="5">
    <location>
        <begin position="73"/>
        <end position="91"/>
    </location>
</feature>
<dbReference type="Pfam" id="PF07690">
    <property type="entry name" value="MFS_1"/>
    <property type="match status" value="1"/>
</dbReference>
<dbReference type="Proteomes" id="UP000195440">
    <property type="component" value="Unassembled WGS sequence"/>
</dbReference>
<dbReference type="InterPro" id="IPR036259">
    <property type="entry name" value="MFS_trans_sf"/>
</dbReference>
<evidence type="ECO:0000313" key="7">
    <source>
        <dbReference type="EMBL" id="OUM71574.1"/>
    </source>
</evidence>
<proteinExistence type="predicted"/>
<feature type="transmembrane region" description="Helical" evidence="5">
    <location>
        <begin position="237"/>
        <end position="256"/>
    </location>
</feature>
<dbReference type="PROSITE" id="PS50850">
    <property type="entry name" value="MFS"/>
    <property type="match status" value="1"/>
</dbReference>
<feature type="transmembrane region" description="Helical" evidence="5">
    <location>
        <begin position="203"/>
        <end position="225"/>
    </location>
</feature>
<feature type="transmembrane region" description="Helical" evidence="5">
    <location>
        <begin position="292"/>
        <end position="313"/>
    </location>
</feature>
<dbReference type="EMBL" id="LOHF01000025">
    <property type="protein sequence ID" value="OUM71574.1"/>
    <property type="molecule type" value="Genomic_DNA"/>
</dbReference>
<dbReference type="OrthoDB" id="9810614at2"/>
<keyword evidence="3 5" id="KW-0472">Membrane</keyword>
<gene>
    <name evidence="7" type="ORF">AUC60_22540</name>
</gene>
<feature type="transmembrane region" description="Helical" evidence="5">
    <location>
        <begin position="41"/>
        <end position="61"/>
    </location>
</feature>
<dbReference type="InterPro" id="IPR047200">
    <property type="entry name" value="MFS_YcaD-like"/>
</dbReference>
<reference evidence="7 8" key="1">
    <citation type="journal article" date="2017" name="Syst. Appl. Microbiol.">
        <title>Pseudomonas caspiana sp. nov., a citrus pathogen in the Pseudomonas syringae phylogenetic group.</title>
        <authorList>
            <person name="Busquets A."/>
            <person name="Gomila M."/>
            <person name="Beiki F."/>
            <person name="Mulet M."/>
            <person name="Rahimian H."/>
            <person name="Garcia-Valdes E."/>
            <person name="Lalucat J."/>
        </authorList>
    </citation>
    <scope>NUCLEOTIDE SEQUENCE [LARGE SCALE GENOMIC DNA]</scope>
    <source>
        <strain evidence="7 8">FBF102</strain>
    </source>
</reference>
<dbReference type="Gene3D" id="1.20.1250.20">
    <property type="entry name" value="MFS general substrate transporter like domains"/>
    <property type="match status" value="2"/>
</dbReference>
<feature type="region of interest" description="Disordered" evidence="4">
    <location>
        <begin position="427"/>
        <end position="456"/>
    </location>
</feature>
<dbReference type="FunFam" id="1.20.1250.20:FF:000314">
    <property type="entry name" value="Transporter, MFS superfamily"/>
    <property type="match status" value="1"/>
</dbReference>
<evidence type="ECO:0000313" key="8">
    <source>
        <dbReference type="Proteomes" id="UP000195440"/>
    </source>
</evidence>
<evidence type="ECO:0000256" key="1">
    <source>
        <dbReference type="ARBA" id="ARBA00022692"/>
    </source>
</evidence>
<sequence length="456" mass="49148">MRQIWKSFQGLYFASLMMLTGSGLLSTYLALRLSADQVDGLWIGALMAANYVGLVLGGKVGHRLIGRVGHIRAYATCAGIVGAAVLGLGLIDWLPAWLFLRMIVGLGMMCQYMVVESWLNEQAAAKQRGMVFSGYMIASYLGLVLGQMILVVHPGLGPELLMLVAMCFALCLVPVAMTRSIHPAPLHPAPLEPRFFISRVPQSLTTVLGSGLIVGAFYGLAPLYAAEQGLSTEHVGMFMGFCIMAGLLVQWPLGLLSDRYDRAQLMRAFAGVLALAALPLALLPSMPLEVLFVVGFVVSLVQFSLYPLAVAFANDHVEGERRVSLTAMLLMTFGIGASIGPLAAGALMKTFGANMLYAFVCLTSLALVLLIRPKAVTHLHQVDDAPLHHVAMPDSMSSSPLVVALDPRVDEQVVQDQMQTTVEPVVEPEVEVEPPVEPRAQDEAVVDVKDEEINRP</sequence>
<dbReference type="InterPro" id="IPR020846">
    <property type="entry name" value="MFS_dom"/>
</dbReference>
<comment type="caution">
    <text evidence="7">The sequence shown here is derived from an EMBL/GenBank/DDBJ whole genome shotgun (WGS) entry which is preliminary data.</text>
</comment>
<feature type="transmembrane region" description="Helical" evidence="5">
    <location>
        <begin position="97"/>
        <end position="119"/>
    </location>
</feature>
<dbReference type="InterPro" id="IPR011701">
    <property type="entry name" value="MFS"/>
</dbReference>
<feature type="transmembrane region" description="Helical" evidence="5">
    <location>
        <begin position="268"/>
        <end position="286"/>
    </location>
</feature>
<dbReference type="PANTHER" id="PTHR23521:SF3">
    <property type="entry name" value="MFS TRANSPORTER"/>
    <property type="match status" value="1"/>
</dbReference>
<dbReference type="SUPFAM" id="SSF103473">
    <property type="entry name" value="MFS general substrate transporter"/>
    <property type="match status" value="1"/>
</dbReference>
<dbReference type="GO" id="GO:0022857">
    <property type="term" value="F:transmembrane transporter activity"/>
    <property type="evidence" value="ECO:0007669"/>
    <property type="project" value="InterPro"/>
</dbReference>
<protein>
    <submittedName>
        <fullName evidence="7">MFS transporter</fullName>
    </submittedName>
</protein>
<feature type="compositionally biased region" description="Basic and acidic residues" evidence="4">
    <location>
        <begin position="439"/>
        <end position="456"/>
    </location>
</feature>
<keyword evidence="8" id="KW-1185">Reference proteome</keyword>
<feature type="transmembrane region" description="Helical" evidence="5">
    <location>
        <begin position="354"/>
        <end position="371"/>
    </location>
</feature>
<evidence type="ECO:0000256" key="4">
    <source>
        <dbReference type="SAM" id="MobiDB-lite"/>
    </source>
</evidence>
<feature type="transmembrane region" description="Helical" evidence="5">
    <location>
        <begin position="12"/>
        <end position="35"/>
    </location>
</feature>
<dbReference type="PANTHER" id="PTHR23521">
    <property type="entry name" value="TRANSPORTER MFS SUPERFAMILY"/>
    <property type="match status" value="1"/>
</dbReference>
<evidence type="ECO:0000256" key="5">
    <source>
        <dbReference type="SAM" id="Phobius"/>
    </source>
</evidence>
<evidence type="ECO:0000259" key="6">
    <source>
        <dbReference type="PROSITE" id="PS50850"/>
    </source>
</evidence>
<dbReference type="AlphaFoldDB" id="A0A1Y3P457"/>